<dbReference type="EMBL" id="CAJMWZ010002799">
    <property type="protein sequence ID" value="CAE6462582.1"/>
    <property type="molecule type" value="Genomic_DNA"/>
</dbReference>
<sequence>MSAARKAIFVVAGVGNGFGTGAASARAFAKAGYRVALIARNPESLANAAKGIQAQGGEAAAFPIKAYTHADVKAGFDEIKKYWPDGEIRVALWNAASFVRKEFLELTEEEIEESTQTNIIGAFAFSRQALLAFQDLELNDKGKRGSLLFTSATAAWRGNKATSAFASGKTGQRALAQSLNKEFGPKNIHVSNVIVDGLILTDRMSGLDAYKSLLEDENKRLSPESIANPLLEDENKRLSPESIANSYLYLVNQDRSAWTFELDLRPAHET</sequence>
<dbReference type="PRINTS" id="PR00081">
    <property type="entry name" value="GDHRDH"/>
</dbReference>
<gene>
    <name evidence="1" type="ORF">RDB_LOCUS53172</name>
</gene>
<reference evidence="1" key="1">
    <citation type="submission" date="2021-01" db="EMBL/GenBank/DDBJ databases">
        <authorList>
            <person name="Kaushik A."/>
        </authorList>
    </citation>
    <scope>NUCLEOTIDE SEQUENCE</scope>
    <source>
        <strain evidence="1">Type strain: AG8-Rh-89/</strain>
    </source>
</reference>
<dbReference type="Pfam" id="PF00106">
    <property type="entry name" value="adh_short"/>
    <property type="match status" value="1"/>
</dbReference>
<feature type="non-terminal residue" evidence="1">
    <location>
        <position position="1"/>
    </location>
</feature>
<dbReference type="InterPro" id="IPR002347">
    <property type="entry name" value="SDR_fam"/>
</dbReference>
<dbReference type="PANTHER" id="PTHR43431:SF7">
    <property type="entry name" value="OXIDOREDUCTASE, SHORT CHAIN DEHYDROGENASE_REDUCTASE FAMILY (AFU_ORTHOLOGUE AFUA_5G14000)"/>
    <property type="match status" value="1"/>
</dbReference>
<organism evidence="1 2">
    <name type="scientific">Rhizoctonia solani</name>
    <dbReference type="NCBI Taxonomy" id="456999"/>
    <lineage>
        <taxon>Eukaryota</taxon>
        <taxon>Fungi</taxon>
        <taxon>Dikarya</taxon>
        <taxon>Basidiomycota</taxon>
        <taxon>Agaricomycotina</taxon>
        <taxon>Agaricomycetes</taxon>
        <taxon>Cantharellales</taxon>
        <taxon>Ceratobasidiaceae</taxon>
        <taxon>Rhizoctonia</taxon>
    </lineage>
</organism>
<dbReference type="InterPro" id="IPR036291">
    <property type="entry name" value="NAD(P)-bd_dom_sf"/>
</dbReference>
<accession>A0A8H3GMY0</accession>
<dbReference type="Gene3D" id="3.40.50.720">
    <property type="entry name" value="NAD(P)-binding Rossmann-like Domain"/>
    <property type="match status" value="1"/>
</dbReference>
<evidence type="ECO:0000313" key="2">
    <source>
        <dbReference type="Proteomes" id="UP000663850"/>
    </source>
</evidence>
<name>A0A8H3GMY0_9AGAM</name>
<evidence type="ECO:0000313" key="1">
    <source>
        <dbReference type="EMBL" id="CAE6462582.1"/>
    </source>
</evidence>
<dbReference type="PANTHER" id="PTHR43431">
    <property type="entry name" value="OXIDOREDUCTASE, SHORT CHAIN DEHYDROGENASE/REDUCTASE FAMILY (AFU_ORTHOLOGUE AFUA_5G14000)"/>
    <property type="match status" value="1"/>
</dbReference>
<proteinExistence type="predicted"/>
<protein>
    <submittedName>
        <fullName evidence="1">Uncharacterized protein</fullName>
    </submittedName>
</protein>
<dbReference type="AlphaFoldDB" id="A0A8H3GMY0"/>
<dbReference type="Proteomes" id="UP000663850">
    <property type="component" value="Unassembled WGS sequence"/>
</dbReference>
<dbReference type="SUPFAM" id="SSF51735">
    <property type="entry name" value="NAD(P)-binding Rossmann-fold domains"/>
    <property type="match status" value="1"/>
</dbReference>
<comment type="caution">
    <text evidence="1">The sequence shown here is derived from an EMBL/GenBank/DDBJ whole genome shotgun (WGS) entry which is preliminary data.</text>
</comment>